<reference evidence="1" key="1">
    <citation type="submission" date="2021-05" db="EMBL/GenBank/DDBJ databases">
        <authorList>
            <person name="Pietrasiak N."/>
            <person name="Ward R."/>
            <person name="Stajich J.E."/>
            <person name="Kurbessoian T."/>
        </authorList>
    </citation>
    <scope>NUCLEOTIDE SEQUENCE</scope>
    <source>
        <strain evidence="1">GSE-NOS-MK-12-04C</strain>
    </source>
</reference>
<name>A0A951QRI3_9CYAN</name>
<gene>
    <name evidence="1" type="ORF">KME60_23700</name>
</gene>
<reference evidence="1" key="2">
    <citation type="journal article" date="2022" name="Microbiol. Resour. Announc.">
        <title>Metagenome Sequencing to Explore Phylogenomics of Terrestrial Cyanobacteria.</title>
        <authorList>
            <person name="Ward R.D."/>
            <person name="Stajich J.E."/>
            <person name="Johansen J.R."/>
            <person name="Huntemann M."/>
            <person name="Clum A."/>
            <person name="Foster B."/>
            <person name="Foster B."/>
            <person name="Roux S."/>
            <person name="Palaniappan K."/>
            <person name="Varghese N."/>
            <person name="Mukherjee S."/>
            <person name="Reddy T.B.K."/>
            <person name="Daum C."/>
            <person name="Copeland A."/>
            <person name="Chen I.A."/>
            <person name="Ivanova N.N."/>
            <person name="Kyrpides N.C."/>
            <person name="Shapiro N."/>
            <person name="Eloe-Fadrosh E.A."/>
            <person name="Pietrasiak N."/>
        </authorList>
    </citation>
    <scope>NUCLEOTIDE SEQUENCE</scope>
    <source>
        <strain evidence="1">GSE-NOS-MK-12-04C</strain>
    </source>
</reference>
<comment type="caution">
    <text evidence="1">The sequence shown here is derived from an EMBL/GenBank/DDBJ whole genome shotgun (WGS) entry which is preliminary data.</text>
</comment>
<dbReference type="EMBL" id="JAHHGZ010000029">
    <property type="protein sequence ID" value="MBW4670336.1"/>
    <property type="molecule type" value="Genomic_DNA"/>
</dbReference>
<dbReference type="Pfam" id="PF13267">
    <property type="entry name" value="DUF4058"/>
    <property type="match status" value="1"/>
</dbReference>
<dbReference type="Proteomes" id="UP000729701">
    <property type="component" value="Unassembled WGS sequence"/>
</dbReference>
<sequence length="262" mass="29982">MPSPFPGMDPYLEQSPFWSSFHSRLIVAIADYIGPQIMPKYYIEVETRTYSESADSELLVGIPDAVVFSSVDKSTLAQNTVMETSSVAILNRPQQVRLPMRVEVKERYLEVRELGTDVVIAAIELLSPTNKRTGKGRVAYEEKRQQILDSKSHFIELDLLRSELPILITENDLNWDYRILVSRSEQRPIADLYGFMLPEPIPIFPLPLKSEDKEIAIDLQSILNGVYERAGYRFRIDYRQPVPPPVLPQADREWVTTLLSSL</sequence>
<evidence type="ECO:0000313" key="2">
    <source>
        <dbReference type="Proteomes" id="UP000729701"/>
    </source>
</evidence>
<organism evidence="1 2">
    <name type="scientific">Cyanomargarita calcarea GSE-NOS-MK-12-04C</name>
    <dbReference type="NCBI Taxonomy" id="2839659"/>
    <lineage>
        <taxon>Bacteria</taxon>
        <taxon>Bacillati</taxon>
        <taxon>Cyanobacteriota</taxon>
        <taxon>Cyanophyceae</taxon>
        <taxon>Nostocales</taxon>
        <taxon>Cyanomargaritaceae</taxon>
        <taxon>Cyanomargarita</taxon>
    </lineage>
</organism>
<proteinExistence type="predicted"/>
<accession>A0A951QRI3</accession>
<protein>
    <submittedName>
        <fullName evidence="1">DUF4058 family protein</fullName>
    </submittedName>
</protein>
<dbReference type="AlphaFoldDB" id="A0A951QRI3"/>
<evidence type="ECO:0000313" key="1">
    <source>
        <dbReference type="EMBL" id="MBW4670336.1"/>
    </source>
</evidence>
<dbReference type="InterPro" id="IPR025132">
    <property type="entry name" value="DUF4058"/>
</dbReference>